<dbReference type="GO" id="GO:0015385">
    <property type="term" value="F:sodium:proton antiporter activity"/>
    <property type="evidence" value="ECO:0007669"/>
    <property type="project" value="TreeGrafter"/>
</dbReference>
<organism evidence="10 11">
    <name type="scientific">Skermanella aerolata</name>
    <dbReference type="NCBI Taxonomy" id="393310"/>
    <lineage>
        <taxon>Bacteria</taxon>
        <taxon>Pseudomonadati</taxon>
        <taxon>Pseudomonadota</taxon>
        <taxon>Alphaproteobacteria</taxon>
        <taxon>Rhodospirillales</taxon>
        <taxon>Azospirillaceae</taxon>
        <taxon>Skermanella</taxon>
    </lineage>
</organism>
<dbReference type="PANTHER" id="PTHR34702:SF1">
    <property type="entry name" value="NA(+)_H(+) ANTIPORTER SUBUNIT F"/>
    <property type="match status" value="1"/>
</dbReference>
<keyword evidence="5 9" id="KW-0812">Transmembrane</keyword>
<feature type="transmembrane region" description="Helical" evidence="9">
    <location>
        <begin position="41"/>
        <end position="60"/>
    </location>
</feature>
<keyword evidence="8" id="KW-0050">Antiport</keyword>
<reference evidence="10 11" key="1">
    <citation type="submission" date="2019-07" db="EMBL/GenBank/DDBJ databases">
        <title>Whole genome shotgun sequence of Skermanella aerolata NBRC 106429.</title>
        <authorList>
            <person name="Hosoyama A."/>
            <person name="Uohara A."/>
            <person name="Ohji S."/>
            <person name="Ichikawa N."/>
        </authorList>
    </citation>
    <scope>NUCLEOTIDE SEQUENCE [LARGE SCALE GENOMIC DNA]</scope>
    <source>
        <strain evidence="10 11">NBRC 106429</strain>
    </source>
</reference>
<proteinExistence type="inferred from homology"/>
<dbReference type="Pfam" id="PF04066">
    <property type="entry name" value="MrpF_PhaF"/>
    <property type="match status" value="1"/>
</dbReference>
<evidence type="ECO:0000256" key="3">
    <source>
        <dbReference type="ARBA" id="ARBA00022448"/>
    </source>
</evidence>
<comment type="subcellular location">
    <subcellularLocation>
        <location evidence="1 8">Cell membrane</location>
        <topology evidence="1 8">Multi-pass membrane protein</topology>
    </subcellularLocation>
</comment>
<keyword evidence="8" id="KW-0406">Ion transport</keyword>
<dbReference type="OrthoDB" id="9800226at2"/>
<feature type="transmembrane region" description="Helical" evidence="9">
    <location>
        <begin position="12"/>
        <end position="29"/>
    </location>
</feature>
<comment type="caution">
    <text evidence="10">The sequence shown here is derived from an EMBL/GenBank/DDBJ whole genome shotgun (WGS) entry which is preliminary data.</text>
</comment>
<evidence type="ECO:0000256" key="7">
    <source>
        <dbReference type="ARBA" id="ARBA00023136"/>
    </source>
</evidence>
<keyword evidence="6 9" id="KW-1133">Transmembrane helix</keyword>
<dbReference type="GO" id="GO:0005886">
    <property type="term" value="C:plasma membrane"/>
    <property type="evidence" value="ECO:0007669"/>
    <property type="project" value="UniProtKB-SubCell"/>
</dbReference>
<dbReference type="Proteomes" id="UP000321523">
    <property type="component" value="Unassembled WGS sequence"/>
</dbReference>
<dbReference type="RefSeq" id="WP_044434630.1">
    <property type="nucleotide sequence ID" value="NZ_BJYZ01000033.1"/>
</dbReference>
<dbReference type="EMBL" id="BJYZ01000033">
    <property type="protein sequence ID" value="GEO41909.1"/>
    <property type="molecule type" value="Genomic_DNA"/>
</dbReference>
<feature type="transmembrane region" description="Helical" evidence="9">
    <location>
        <begin position="66"/>
        <end position="89"/>
    </location>
</feature>
<evidence type="ECO:0000256" key="4">
    <source>
        <dbReference type="ARBA" id="ARBA00022475"/>
    </source>
</evidence>
<evidence type="ECO:0000313" key="10">
    <source>
        <dbReference type="EMBL" id="GEO41909.1"/>
    </source>
</evidence>
<dbReference type="PANTHER" id="PTHR34702">
    <property type="entry name" value="NA(+)/H(+) ANTIPORTER SUBUNIT F1"/>
    <property type="match status" value="1"/>
</dbReference>
<evidence type="ECO:0000256" key="2">
    <source>
        <dbReference type="ARBA" id="ARBA00009212"/>
    </source>
</evidence>
<evidence type="ECO:0000256" key="9">
    <source>
        <dbReference type="SAM" id="Phobius"/>
    </source>
</evidence>
<sequence>MRNDLSPFLNWSIEITFILLLVSIVIAFVRLVRGPSLPDRIVALDLLTLLAVGMIALFAIREDQPVFLDAAIALALVAFLGTVAYARFLERRGRHLHKMEDPSP</sequence>
<evidence type="ECO:0008006" key="12">
    <source>
        <dbReference type="Google" id="ProtNLM"/>
    </source>
</evidence>
<keyword evidence="3 8" id="KW-0813">Transport</keyword>
<evidence type="ECO:0000256" key="1">
    <source>
        <dbReference type="ARBA" id="ARBA00004651"/>
    </source>
</evidence>
<evidence type="ECO:0000256" key="5">
    <source>
        <dbReference type="ARBA" id="ARBA00022692"/>
    </source>
</evidence>
<dbReference type="InterPro" id="IPR007208">
    <property type="entry name" value="MrpF/PhaF-like"/>
</dbReference>
<keyword evidence="4 8" id="KW-1003">Cell membrane</keyword>
<evidence type="ECO:0000313" key="11">
    <source>
        <dbReference type="Proteomes" id="UP000321523"/>
    </source>
</evidence>
<dbReference type="AlphaFoldDB" id="A0A512DZP2"/>
<evidence type="ECO:0000256" key="8">
    <source>
        <dbReference type="PIRNR" id="PIRNR028784"/>
    </source>
</evidence>
<protein>
    <recommendedName>
        <fullName evidence="12">Cation:proton antiporter</fullName>
    </recommendedName>
</protein>
<dbReference type="PIRSF" id="PIRSF028784">
    <property type="entry name" value="MrpF"/>
    <property type="match status" value="1"/>
</dbReference>
<comment type="similarity">
    <text evidence="2 8">Belongs to the CPA3 antiporters (TC 2.A.63) subunit F family.</text>
</comment>
<gene>
    <name evidence="10" type="ORF">SAE02_60570</name>
</gene>
<keyword evidence="11" id="KW-1185">Reference proteome</keyword>
<evidence type="ECO:0000256" key="6">
    <source>
        <dbReference type="ARBA" id="ARBA00022989"/>
    </source>
</evidence>
<keyword evidence="7 8" id="KW-0472">Membrane</keyword>
<dbReference type="NCBIfam" id="NF009243">
    <property type="entry name" value="PRK12599.1-2"/>
    <property type="match status" value="1"/>
</dbReference>
<name>A0A512DZP2_9PROT</name>
<accession>A0A512DZP2</accession>